<accession>A0A0L0D467</accession>
<reference evidence="2 3" key="1">
    <citation type="submission" date="2010-05" db="EMBL/GenBank/DDBJ databases">
        <title>The Genome Sequence of Thecamonas trahens ATCC 50062.</title>
        <authorList>
            <consortium name="The Broad Institute Genome Sequencing Platform"/>
            <person name="Russ C."/>
            <person name="Cuomo C."/>
            <person name="Shea T."/>
            <person name="Young S.K."/>
            <person name="Zeng Q."/>
            <person name="Koehrsen M."/>
            <person name="Haas B."/>
            <person name="Borodovsky M."/>
            <person name="Guigo R."/>
            <person name="Alvarado L."/>
            <person name="Berlin A."/>
            <person name="Bochicchio J."/>
            <person name="Borenstein D."/>
            <person name="Chapman S."/>
            <person name="Chen Z."/>
            <person name="Freedman E."/>
            <person name="Gellesch M."/>
            <person name="Goldberg J."/>
            <person name="Griggs A."/>
            <person name="Gujja S."/>
            <person name="Heilman E."/>
            <person name="Heiman D."/>
            <person name="Hepburn T."/>
            <person name="Howarth C."/>
            <person name="Jen D."/>
            <person name="Larson L."/>
            <person name="Mehta T."/>
            <person name="Park D."/>
            <person name="Pearson M."/>
            <person name="Roberts A."/>
            <person name="Saif S."/>
            <person name="Shenoy N."/>
            <person name="Sisk P."/>
            <person name="Stolte C."/>
            <person name="Sykes S."/>
            <person name="Thomson T."/>
            <person name="Walk T."/>
            <person name="White J."/>
            <person name="Yandava C."/>
            <person name="Burger G."/>
            <person name="Gray M.W."/>
            <person name="Holland P.W.H."/>
            <person name="King N."/>
            <person name="Lang F.B.F."/>
            <person name="Roger A.J."/>
            <person name="Ruiz-Trillo I."/>
            <person name="Lander E."/>
            <person name="Nusbaum C."/>
        </authorList>
    </citation>
    <scope>NUCLEOTIDE SEQUENCE [LARGE SCALE GENOMIC DNA]</scope>
    <source>
        <strain evidence="2 3">ATCC 50062</strain>
    </source>
</reference>
<dbReference type="Pfam" id="PF00612">
    <property type="entry name" value="IQ"/>
    <property type="match status" value="2"/>
</dbReference>
<evidence type="ECO:0000313" key="2">
    <source>
        <dbReference type="EMBL" id="KNC47152.1"/>
    </source>
</evidence>
<evidence type="ECO:0000256" key="1">
    <source>
        <dbReference type="SAM" id="MobiDB-lite"/>
    </source>
</evidence>
<proteinExistence type="predicted"/>
<keyword evidence="3" id="KW-1185">Reference proteome</keyword>
<dbReference type="Proteomes" id="UP000054408">
    <property type="component" value="Unassembled WGS sequence"/>
</dbReference>
<protein>
    <submittedName>
        <fullName evidence="2">Uncharacterized protein</fullName>
    </submittedName>
</protein>
<feature type="compositionally biased region" description="Basic residues" evidence="1">
    <location>
        <begin position="28"/>
        <end position="41"/>
    </location>
</feature>
<name>A0A0L0D467_THETB</name>
<dbReference type="PROSITE" id="PS50096">
    <property type="entry name" value="IQ"/>
    <property type="match status" value="3"/>
</dbReference>
<feature type="region of interest" description="Disordered" evidence="1">
    <location>
        <begin position="1"/>
        <end position="50"/>
    </location>
</feature>
<sequence length="304" mass="33318">MTSGGGGAEGGGDAGGGGESARDSARDGHHRHQRRRHHHHSTSRDPAPIEVQISAATRIQAVWRGFRAWRERGRLQLTKRKMAAAQVVQTTWRAYAAVRKVQQLRLAKREHEAAVMIQAAWRGHALRLLLAVSPQPQPVELPAKRRMAMVDYMDASLVPSVEPSLHNLMHALQENWAAAAARSAEIEVLAKELEAKEEALRRERETNPSYIPPPLAPGEMSPDSLRAALVMDVEPLEPCRALASLLCETSIRRRVPVALEPMRRSLSSGLLLRSATSNAELSAAAEQGVPRLSRTNSSTLMVSP</sequence>
<dbReference type="AlphaFoldDB" id="A0A0L0D467"/>
<dbReference type="GeneID" id="25563170"/>
<dbReference type="RefSeq" id="XP_013759926.1">
    <property type="nucleotide sequence ID" value="XM_013904472.1"/>
</dbReference>
<dbReference type="EMBL" id="GL349445">
    <property type="protein sequence ID" value="KNC47152.1"/>
    <property type="molecule type" value="Genomic_DNA"/>
</dbReference>
<dbReference type="OrthoDB" id="266138at2759"/>
<dbReference type="CDD" id="cd23767">
    <property type="entry name" value="IQCD"/>
    <property type="match status" value="2"/>
</dbReference>
<feature type="region of interest" description="Disordered" evidence="1">
    <location>
        <begin position="199"/>
        <end position="218"/>
    </location>
</feature>
<evidence type="ECO:0000313" key="3">
    <source>
        <dbReference type="Proteomes" id="UP000054408"/>
    </source>
</evidence>
<dbReference type="Gene3D" id="1.20.5.190">
    <property type="match status" value="1"/>
</dbReference>
<gene>
    <name evidence="2" type="ORF">AMSG_03580</name>
</gene>
<dbReference type="SMART" id="SM00015">
    <property type="entry name" value="IQ"/>
    <property type="match status" value="3"/>
</dbReference>
<feature type="compositionally biased region" description="Gly residues" evidence="1">
    <location>
        <begin position="1"/>
        <end position="19"/>
    </location>
</feature>
<dbReference type="InterPro" id="IPR000048">
    <property type="entry name" value="IQ_motif_EF-hand-BS"/>
</dbReference>
<organism evidence="2 3">
    <name type="scientific">Thecamonas trahens ATCC 50062</name>
    <dbReference type="NCBI Taxonomy" id="461836"/>
    <lineage>
        <taxon>Eukaryota</taxon>
        <taxon>Apusozoa</taxon>
        <taxon>Apusomonadida</taxon>
        <taxon>Apusomonadidae</taxon>
        <taxon>Thecamonas</taxon>
    </lineage>
</organism>